<name>A0ABY6Z4U8_9BACL</name>
<dbReference type="RefSeq" id="WP_268044683.1">
    <property type="nucleotide sequence ID" value="NZ_CP104064.1"/>
</dbReference>
<evidence type="ECO:0000259" key="1">
    <source>
        <dbReference type="Pfam" id="PF01323"/>
    </source>
</evidence>
<feature type="domain" description="DSBA-like thioredoxin" evidence="1">
    <location>
        <begin position="3"/>
        <end position="200"/>
    </location>
</feature>
<dbReference type="InterPro" id="IPR036249">
    <property type="entry name" value="Thioredoxin-like_sf"/>
</dbReference>
<dbReference type="Gene3D" id="3.40.30.10">
    <property type="entry name" value="Glutaredoxin"/>
    <property type="match status" value="1"/>
</dbReference>
<proteinExistence type="predicted"/>
<dbReference type="Proteomes" id="UP001164803">
    <property type="component" value="Chromosome"/>
</dbReference>
<keyword evidence="3" id="KW-1185">Reference proteome</keyword>
<evidence type="ECO:0000313" key="3">
    <source>
        <dbReference type="Proteomes" id="UP001164803"/>
    </source>
</evidence>
<evidence type="ECO:0000313" key="2">
    <source>
        <dbReference type="EMBL" id="WAH37226.1"/>
    </source>
</evidence>
<accession>A0ABY6Z4U8</accession>
<protein>
    <submittedName>
        <fullName evidence="2">DsbA family oxidoreductase</fullName>
    </submittedName>
</protein>
<sequence length="207" mass="23214">MKIDVFQDTVCPWCRIGKAHLLQALETWKGEPVEIRYRAFLLDPTTPQEGKPMSTLVEKLGGAERAQEMHAHVCKIGEACGLDFQFDQIEHLPNTLLSHQLIKLAPADKQQQIVEALHDAYFQFGKDIGDIDVLIEIANQNGLDADSVRDELQRESKLPEVMDDLNFAREAGISGVPFFIFNDKYALSGAQPVEVFLQALEQIHSEG</sequence>
<dbReference type="PANTHER" id="PTHR13887:SF41">
    <property type="entry name" value="THIOREDOXIN SUPERFAMILY PROTEIN"/>
    <property type="match status" value="1"/>
</dbReference>
<dbReference type="InterPro" id="IPR001853">
    <property type="entry name" value="DSBA-like_thioredoxin_dom"/>
</dbReference>
<gene>
    <name evidence="2" type="ORF">NZD86_01365</name>
</gene>
<dbReference type="EMBL" id="CP104064">
    <property type="protein sequence ID" value="WAH37226.1"/>
    <property type="molecule type" value="Genomic_DNA"/>
</dbReference>
<dbReference type="Pfam" id="PF01323">
    <property type="entry name" value="DSBA"/>
    <property type="match status" value="1"/>
</dbReference>
<organism evidence="2 3">
    <name type="scientific">Alicyclobacillus dauci</name>
    <dbReference type="NCBI Taxonomy" id="1475485"/>
    <lineage>
        <taxon>Bacteria</taxon>
        <taxon>Bacillati</taxon>
        <taxon>Bacillota</taxon>
        <taxon>Bacilli</taxon>
        <taxon>Bacillales</taxon>
        <taxon>Alicyclobacillaceae</taxon>
        <taxon>Alicyclobacillus</taxon>
    </lineage>
</organism>
<dbReference type="CDD" id="cd03024">
    <property type="entry name" value="DsbA_FrnE"/>
    <property type="match status" value="1"/>
</dbReference>
<dbReference type="SUPFAM" id="SSF52833">
    <property type="entry name" value="Thioredoxin-like"/>
    <property type="match status" value="1"/>
</dbReference>
<dbReference type="PANTHER" id="PTHR13887">
    <property type="entry name" value="GLUTATHIONE S-TRANSFERASE KAPPA"/>
    <property type="match status" value="1"/>
</dbReference>
<reference evidence="2" key="1">
    <citation type="submission" date="2022-08" db="EMBL/GenBank/DDBJ databases">
        <title>Alicyclobacillus dauci DSM2870, complete genome.</title>
        <authorList>
            <person name="Wang Q."/>
            <person name="Cai R."/>
            <person name="Wang Z."/>
        </authorList>
    </citation>
    <scope>NUCLEOTIDE SEQUENCE</scope>
    <source>
        <strain evidence="2">DSM 28700</strain>
    </source>
</reference>